<evidence type="ECO:0000256" key="1">
    <source>
        <dbReference type="SAM" id="SignalP"/>
    </source>
</evidence>
<sequence length="87" mass="9217">MKTSTLIAASILCASTLVAGVATASDWWRTVSVTASQGVPADHNQVCANASNQLRAQYSDITAIKTRISFDQYSGTLYCTATGQTQQ</sequence>
<feature type="signal peptide" evidence="1">
    <location>
        <begin position="1"/>
        <end position="24"/>
    </location>
</feature>
<name>A0ABX5X2Q2_9GAMM</name>
<protein>
    <submittedName>
        <fullName evidence="2">Uncharacterized protein</fullName>
    </submittedName>
</protein>
<feature type="chain" id="PRO_5045855190" evidence="1">
    <location>
        <begin position="25"/>
        <end position="87"/>
    </location>
</feature>
<reference evidence="2 3" key="1">
    <citation type="submission" date="2019-07" db="EMBL/GenBank/DDBJ databases">
        <title>Shewanella sp. YLB-06 whole genomic sequence.</title>
        <authorList>
            <person name="Yu L."/>
        </authorList>
    </citation>
    <scope>NUCLEOTIDE SEQUENCE [LARGE SCALE GENOMIC DNA]</scope>
    <source>
        <strain evidence="2 3">YLB-06</strain>
    </source>
</reference>
<organism evidence="2 3">
    <name type="scientific">Shewanella psychropiezotolerans</name>
    <dbReference type="NCBI Taxonomy" id="2593655"/>
    <lineage>
        <taxon>Bacteria</taxon>
        <taxon>Pseudomonadati</taxon>
        <taxon>Pseudomonadota</taxon>
        <taxon>Gammaproteobacteria</taxon>
        <taxon>Alteromonadales</taxon>
        <taxon>Shewanellaceae</taxon>
        <taxon>Shewanella</taxon>
    </lineage>
</organism>
<keyword evidence="3" id="KW-1185">Reference proteome</keyword>
<dbReference type="RefSeq" id="WP_144047931.1">
    <property type="nucleotide sequence ID" value="NZ_CP041614.1"/>
</dbReference>
<accession>A0ABX5X2Q2</accession>
<evidence type="ECO:0000313" key="3">
    <source>
        <dbReference type="Proteomes" id="UP000315947"/>
    </source>
</evidence>
<evidence type="ECO:0000313" key="2">
    <source>
        <dbReference type="EMBL" id="QDO85616.1"/>
    </source>
</evidence>
<dbReference type="Proteomes" id="UP000315947">
    <property type="component" value="Chromosome"/>
</dbReference>
<proteinExistence type="predicted"/>
<gene>
    <name evidence="2" type="ORF">FM037_23070</name>
</gene>
<dbReference type="EMBL" id="CP041614">
    <property type="protein sequence ID" value="QDO85616.1"/>
    <property type="molecule type" value="Genomic_DNA"/>
</dbReference>
<keyword evidence="1" id="KW-0732">Signal</keyword>